<gene>
    <name evidence="2" type="ORF">QTJ16_000256</name>
</gene>
<accession>A0AAD9T4L6</accession>
<protein>
    <submittedName>
        <fullName evidence="2">Uncharacterized protein</fullName>
    </submittedName>
</protein>
<dbReference type="Proteomes" id="UP001285354">
    <property type="component" value="Unassembled WGS sequence"/>
</dbReference>
<reference evidence="2" key="1">
    <citation type="submission" date="2023-06" db="EMBL/GenBank/DDBJ databases">
        <title>Draft genome of Marssonina rosae.</title>
        <authorList>
            <person name="Cheng Q."/>
        </authorList>
    </citation>
    <scope>NUCLEOTIDE SEQUENCE</scope>
    <source>
        <strain evidence="2">R4</strain>
    </source>
</reference>
<keyword evidence="1" id="KW-0472">Membrane</keyword>
<proteinExistence type="predicted"/>
<keyword evidence="1" id="KW-0812">Transmembrane</keyword>
<dbReference type="AlphaFoldDB" id="A0AAD9T4L6"/>
<comment type="caution">
    <text evidence="2">The sequence shown here is derived from an EMBL/GenBank/DDBJ whole genome shotgun (WGS) entry which is preliminary data.</text>
</comment>
<feature type="transmembrane region" description="Helical" evidence="1">
    <location>
        <begin position="22"/>
        <end position="40"/>
    </location>
</feature>
<feature type="transmembrane region" description="Helical" evidence="1">
    <location>
        <begin position="103"/>
        <end position="125"/>
    </location>
</feature>
<evidence type="ECO:0000313" key="2">
    <source>
        <dbReference type="EMBL" id="KAK2629436.1"/>
    </source>
</evidence>
<evidence type="ECO:0000256" key="1">
    <source>
        <dbReference type="SAM" id="Phobius"/>
    </source>
</evidence>
<sequence length="175" mass="19522">MPEHAECTPFTCFMHLLLTSHLLYAAPVVLFFSITIALEDSQGFARNVTNKLSLLLALVFVWTLALVGELIILYWVGALLLWSATWTLADQDAATQCLRSVEVLLLVLAVLFVFIGWLVTLGVGIEKIRELGGDLRGVGEDADIERQHDGGEGGDQLSMTWQSEWKSEWIDFRRG</sequence>
<keyword evidence="1" id="KW-1133">Transmembrane helix</keyword>
<name>A0AAD9T4L6_9HELO</name>
<organism evidence="2 3">
    <name type="scientific">Diplocarpon rosae</name>
    <dbReference type="NCBI Taxonomy" id="946125"/>
    <lineage>
        <taxon>Eukaryota</taxon>
        <taxon>Fungi</taxon>
        <taxon>Dikarya</taxon>
        <taxon>Ascomycota</taxon>
        <taxon>Pezizomycotina</taxon>
        <taxon>Leotiomycetes</taxon>
        <taxon>Helotiales</taxon>
        <taxon>Drepanopezizaceae</taxon>
        <taxon>Diplocarpon</taxon>
    </lineage>
</organism>
<dbReference type="EMBL" id="JAUBYV010000001">
    <property type="protein sequence ID" value="KAK2629436.1"/>
    <property type="molecule type" value="Genomic_DNA"/>
</dbReference>
<feature type="transmembrane region" description="Helical" evidence="1">
    <location>
        <begin position="52"/>
        <end position="83"/>
    </location>
</feature>
<keyword evidence="3" id="KW-1185">Reference proteome</keyword>
<evidence type="ECO:0000313" key="3">
    <source>
        <dbReference type="Proteomes" id="UP001285354"/>
    </source>
</evidence>